<feature type="compositionally biased region" description="Basic residues" evidence="1">
    <location>
        <begin position="198"/>
        <end position="216"/>
    </location>
</feature>
<protein>
    <submittedName>
        <fullName evidence="2">Uncharacterized protein</fullName>
    </submittedName>
</protein>
<name>A0A1S7LJ82_MAGMO</name>
<evidence type="ECO:0000313" key="2">
    <source>
        <dbReference type="EMBL" id="CRH05901.1"/>
    </source>
</evidence>
<organism evidence="2">
    <name type="scientific">Magnetococcus massalia (strain MO-1)</name>
    <dbReference type="NCBI Taxonomy" id="451514"/>
    <lineage>
        <taxon>Bacteria</taxon>
        <taxon>Pseudomonadati</taxon>
        <taxon>Pseudomonadota</taxon>
        <taxon>Magnetococcia</taxon>
        <taxon>Magnetococcales</taxon>
        <taxon>Magnetococcaceae</taxon>
        <taxon>Magnetococcus</taxon>
    </lineage>
</organism>
<sequence length="216" mass="24090">MTEEYSDERRNEIGEKVHGWGVAFTRSDHFEGLSKVEKEESEPVIIRFADYMYSHLGLAPEAWCIESMVECCTEILPRKVTAEPEFYESVAPVLSAFFRFLDEDGILPSATLLAQKVDPLGPEIAAIASDPANWGPAKSFAMKAQAAGVVMGSQEEINRFMLQYNQQLLGEKHSSAPMEGSLFSEPSTVSSAPPQGRKSTKKKRAMQKASRRKNRR</sequence>
<feature type="region of interest" description="Disordered" evidence="1">
    <location>
        <begin position="173"/>
        <end position="216"/>
    </location>
</feature>
<gene>
    <name evidence="2" type="ORF">MAGMO_1720</name>
</gene>
<proteinExistence type="predicted"/>
<dbReference type="AlphaFoldDB" id="A0A1S7LJ82"/>
<feature type="compositionally biased region" description="Polar residues" evidence="1">
    <location>
        <begin position="184"/>
        <end position="193"/>
    </location>
</feature>
<evidence type="ECO:0000256" key="1">
    <source>
        <dbReference type="SAM" id="MobiDB-lite"/>
    </source>
</evidence>
<reference evidence="2" key="1">
    <citation type="submission" date="2015-04" db="EMBL/GenBank/DDBJ databases">
        <authorList>
            <person name="Syromyatnikov M.Y."/>
            <person name="Popov V.N."/>
        </authorList>
    </citation>
    <scope>NUCLEOTIDE SEQUENCE</scope>
    <source>
        <strain evidence="2">MO-1</strain>
    </source>
</reference>
<dbReference type="EMBL" id="LO017727">
    <property type="protein sequence ID" value="CRH05901.1"/>
    <property type="molecule type" value="Genomic_DNA"/>
</dbReference>
<accession>A0A1S7LJ82</accession>